<evidence type="ECO:0000313" key="2">
    <source>
        <dbReference type="EMBL" id="JAT90793.1"/>
    </source>
</evidence>
<feature type="region of interest" description="Disordered" evidence="1">
    <location>
        <begin position="77"/>
        <end position="101"/>
    </location>
</feature>
<feature type="compositionally biased region" description="Basic and acidic residues" evidence="1">
    <location>
        <begin position="201"/>
        <end position="210"/>
    </location>
</feature>
<dbReference type="InterPro" id="IPR009622">
    <property type="entry name" value="NDUFAF4"/>
</dbReference>
<dbReference type="OrthoDB" id="2434756at2759"/>
<dbReference type="PANTHER" id="PTHR13338">
    <property type="entry name" value="UPF0240 PROTEIN"/>
    <property type="match status" value="1"/>
</dbReference>
<evidence type="ECO:0000256" key="1">
    <source>
        <dbReference type="SAM" id="MobiDB-lite"/>
    </source>
</evidence>
<sequence>MGALVTRAIRPLKAFNIENRAHRVISKEKPIPAPKYPQNLEDIKRAEAADPHLDEKLETKNEELDARLRDIYVTATGRPEDDITREKQKRNPNRPLPEDRKMVEDYELGFKEPERIPYGRTTLRHAITFISAHQMDPEEATAEKIANEYKLKKEDVDNILKYYKSYEVYIPATKSTPAVFAGPASMRKQFTEYKLNIIDGKSESTKKETDSNIGKIEVQNKN</sequence>
<proteinExistence type="predicted"/>
<reference evidence="2" key="1">
    <citation type="submission" date="2015-09" db="EMBL/GenBank/DDBJ databases">
        <title>De novo assembly of Pectinophora gossypiella (Pink Bollworm) gut transcriptome.</title>
        <authorList>
            <person name="Tassone E.E."/>
        </authorList>
    </citation>
    <scope>NUCLEOTIDE SEQUENCE</scope>
</reference>
<dbReference type="PANTHER" id="PTHR13338:SF4">
    <property type="entry name" value="NADH DEHYDROGENASE [UBIQUINONE] 1 ALPHA SUBCOMPLEX ASSEMBLY FACTOR 4"/>
    <property type="match status" value="1"/>
</dbReference>
<feature type="region of interest" description="Disordered" evidence="1">
    <location>
        <begin position="201"/>
        <end position="222"/>
    </location>
</feature>
<gene>
    <name evidence="2" type="ORF">g.7711</name>
</gene>
<dbReference type="GO" id="GO:0032981">
    <property type="term" value="P:mitochondrial respiratory chain complex I assembly"/>
    <property type="evidence" value="ECO:0007669"/>
    <property type="project" value="InterPro"/>
</dbReference>
<dbReference type="GO" id="GO:0005739">
    <property type="term" value="C:mitochondrion"/>
    <property type="evidence" value="ECO:0007669"/>
    <property type="project" value="TreeGrafter"/>
</dbReference>
<protein>
    <recommendedName>
        <fullName evidence="3">Protein NDUFAF4 homolog</fullName>
    </recommendedName>
</protein>
<dbReference type="Pfam" id="PF06784">
    <property type="entry name" value="UPF0240"/>
    <property type="match status" value="1"/>
</dbReference>
<organism evidence="2">
    <name type="scientific">Pectinophora gossypiella</name>
    <name type="common">Cotton pink bollworm</name>
    <name type="synonym">Depressaria gossypiella</name>
    <dbReference type="NCBI Taxonomy" id="13191"/>
    <lineage>
        <taxon>Eukaryota</taxon>
        <taxon>Metazoa</taxon>
        <taxon>Ecdysozoa</taxon>
        <taxon>Arthropoda</taxon>
        <taxon>Hexapoda</taxon>
        <taxon>Insecta</taxon>
        <taxon>Pterygota</taxon>
        <taxon>Neoptera</taxon>
        <taxon>Endopterygota</taxon>
        <taxon>Lepidoptera</taxon>
        <taxon>Glossata</taxon>
        <taxon>Ditrysia</taxon>
        <taxon>Gelechioidea</taxon>
        <taxon>Gelechiidae</taxon>
        <taxon>Apatetrinae</taxon>
        <taxon>Pectinophora</taxon>
    </lineage>
</organism>
<accession>A0A1E1WUU0</accession>
<evidence type="ECO:0008006" key="3">
    <source>
        <dbReference type="Google" id="ProtNLM"/>
    </source>
</evidence>
<dbReference type="AlphaFoldDB" id="A0A1E1WUU0"/>
<name>A0A1E1WUU0_PECGO</name>
<dbReference type="EMBL" id="GDQN01000261">
    <property type="protein sequence ID" value="JAT90793.1"/>
    <property type="molecule type" value="Transcribed_RNA"/>
</dbReference>